<dbReference type="PANTHER" id="PTHR30570:SF1">
    <property type="entry name" value="PHOSPHATE-BINDING PROTEIN PSTS"/>
    <property type="match status" value="1"/>
</dbReference>
<gene>
    <name evidence="4" type="ORF">I4641_02510</name>
</gene>
<dbReference type="PANTHER" id="PTHR30570">
    <property type="entry name" value="PERIPLASMIC PHOSPHATE BINDING COMPONENT OF PHOSPHATE ABC TRANSPORTER"/>
    <property type="match status" value="1"/>
</dbReference>
<dbReference type="Proteomes" id="UP000729733">
    <property type="component" value="Unassembled WGS sequence"/>
</dbReference>
<dbReference type="AlphaFoldDB" id="A0A964BML8"/>
<evidence type="ECO:0000256" key="1">
    <source>
        <dbReference type="ARBA" id="ARBA00022729"/>
    </source>
</evidence>
<evidence type="ECO:0000313" key="4">
    <source>
        <dbReference type="EMBL" id="MCC0175854.1"/>
    </source>
</evidence>
<dbReference type="EMBL" id="JADWDC010000004">
    <property type="protein sequence ID" value="MCC0175854.1"/>
    <property type="molecule type" value="Genomic_DNA"/>
</dbReference>
<dbReference type="Gene3D" id="3.40.190.10">
    <property type="entry name" value="Periplasmic binding protein-like II"/>
    <property type="match status" value="2"/>
</dbReference>
<protein>
    <submittedName>
        <fullName evidence="4">Substrate-binding domain-containing protein</fullName>
    </submittedName>
</protein>
<reference evidence="4" key="1">
    <citation type="journal article" date="2021" name="Antonie Van Leeuwenhoek">
        <title>Draft genome and description of Waterburya agarophytonicola gen. nov. sp. nov. (Pleurocapsales, Cyanobacteria): a seaweed symbiont.</title>
        <authorList>
            <person name="Bonthond G."/>
            <person name="Shalygin S."/>
            <person name="Bayer T."/>
            <person name="Weinberger F."/>
        </authorList>
    </citation>
    <scope>NUCLEOTIDE SEQUENCE</scope>
    <source>
        <strain evidence="4">KI4</strain>
    </source>
</reference>
<keyword evidence="2" id="KW-0472">Membrane</keyword>
<comment type="caution">
    <text evidence="4">The sequence shown here is derived from an EMBL/GenBank/DDBJ whole genome shotgun (WGS) entry which is preliminary data.</text>
</comment>
<evidence type="ECO:0000256" key="2">
    <source>
        <dbReference type="SAM" id="Phobius"/>
    </source>
</evidence>
<dbReference type="Pfam" id="PF12849">
    <property type="entry name" value="PBP_like_2"/>
    <property type="match status" value="1"/>
</dbReference>
<accession>A0A964BML8</accession>
<proteinExistence type="predicted"/>
<keyword evidence="2" id="KW-1133">Transmembrane helix</keyword>
<feature type="domain" description="PBP" evidence="3">
    <location>
        <begin position="132"/>
        <end position="362"/>
    </location>
</feature>
<name>A0A964BML8_9CYAN</name>
<dbReference type="InterPro" id="IPR050811">
    <property type="entry name" value="Phosphate_ABC_transporter"/>
</dbReference>
<feature type="transmembrane region" description="Helical" evidence="2">
    <location>
        <begin position="79"/>
        <end position="100"/>
    </location>
</feature>
<dbReference type="InterPro" id="IPR024370">
    <property type="entry name" value="PBP_domain"/>
</dbReference>
<keyword evidence="1" id="KW-0732">Signal</keyword>
<organism evidence="4 5">
    <name type="scientific">Waterburya agarophytonicola KI4</name>
    <dbReference type="NCBI Taxonomy" id="2874699"/>
    <lineage>
        <taxon>Bacteria</taxon>
        <taxon>Bacillati</taxon>
        <taxon>Cyanobacteriota</taxon>
        <taxon>Cyanophyceae</taxon>
        <taxon>Pleurocapsales</taxon>
        <taxon>Hyellaceae</taxon>
        <taxon>Waterburya</taxon>
        <taxon>Waterburya agarophytonicola</taxon>
    </lineage>
</organism>
<evidence type="ECO:0000313" key="5">
    <source>
        <dbReference type="Proteomes" id="UP000729733"/>
    </source>
</evidence>
<dbReference type="RefSeq" id="WP_229638853.1">
    <property type="nucleotide sequence ID" value="NZ_JADWDC010000004.1"/>
</dbReference>
<keyword evidence="2" id="KW-0812">Transmembrane</keyword>
<dbReference type="SUPFAM" id="SSF53850">
    <property type="entry name" value="Periplasmic binding protein-like II"/>
    <property type="match status" value="1"/>
</dbReference>
<keyword evidence="5" id="KW-1185">Reference proteome</keyword>
<evidence type="ECO:0000259" key="3">
    <source>
        <dbReference type="Pfam" id="PF12849"/>
    </source>
</evidence>
<sequence>MNEGHTTSCLLCETTLLDKDEARILPNTHSAFSKAKNISSKNSFGSSIKSYSKRWKNSFLSQISNQNVNSNLRELQKPLNLLGLFFVALGLMLWVNYYFVIRPNQNLVKPEAEKTKKIEPIEVPQGLFSYGGAPIFAPLVASGINGLIETKYSGYELRYTKPLNQDYSSFNGIRMLIDGELSFAYNERPLTDEEYKIAKLRNINLKQIPIALDGVVVYGNKQVNTKQLNREQLLKIFLGEIDNWHNIDPNIEDLPIVPVVVQNEDLQMLGITNNTQKLSVSTEYTANYTQALRKVISTPGSISFASATIVKNQQLIKMFDLGDGSSSDYVSPTVNNELNIADFKSGRYPLTRRIFIVLREDGTLDQKAGLFYVNYLNGIEGKNKIERVGLLPIANYRVQFQQ</sequence>